<dbReference type="PANTHER" id="PTHR37299:SF1">
    <property type="entry name" value="STAGE 0 SPORULATION PROTEIN A HOMOLOG"/>
    <property type="match status" value="1"/>
</dbReference>
<dbReference type="Gene3D" id="2.40.50.1020">
    <property type="entry name" value="LytTr DNA-binding domain"/>
    <property type="match status" value="1"/>
</dbReference>
<dbReference type="SMART" id="SM00448">
    <property type="entry name" value="REC"/>
    <property type="match status" value="1"/>
</dbReference>
<name>A0ABW2Z1Y1_9FLAO</name>
<evidence type="ECO:0000313" key="5">
    <source>
        <dbReference type="Proteomes" id="UP001597032"/>
    </source>
</evidence>
<dbReference type="Pfam" id="PF00072">
    <property type="entry name" value="Response_reg"/>
    <property type="match status" value="1"/>
</dbReference>
<comment type="caution">
    <text evidence="4">The sequence shown here is derived from an EMBL/GenBank/DDBJ whole genome shotgun (WGS) entry which is preliminary data.</text>
</comment>
<dbReference type="InterPro" id="IPR001789">
    <property type="entry name" value="Sig_transdc_resp-reg_receiver"/>
</dbReference>
<feature type="domain" description="HTH LytTR-type" evidence="3">
    <location>
        <begin position="154"/>
        <end position="258"/>
    </location>
</feature>
<feature type="domain" description="Response regulatory" evidence="2">
    <location>
        <begin position="4"/>
        <end position="117"/>
    </location>
</feature>
<dbReference type="PANTHER" id="PTHR37299">
    <property type="entry name" value="TRANSCRIPTIONAL REGULATOR-RELATED"/>
    <property type="match status" value="1"/>
</dbReference>
<evidence type="ECO:0000256" key="1">
    <source>
        <dbReference type="PROSITE-ProRule" id="PRU00169"/>
    </source>
</evidence>
<dbReference type="EMBL" id="JBHTIC010000002">
    <property type="protein sequence ID" value="MFD0760876.1"/>
    <property type="molecule type" value="Genomic_DNA"/>
</dbReference>
<evidence type="ECO:0000259" key="2">
    <source>
        <dbReference type="PROSITE" id="PS50110"/>
    </source>
</evidence>
<protein>
    <submittedName>
        <fullName evidence="4">LytR/AlgR family response regulator transcription factor</fullName>
    </submittedName>
</protein>
<sequence>MVIKTLIIDDEALARLRLKNLLKEVNEIEILGECSNGKDAINKIDELQPNLIFLDIQMTDMTGFDVLEKISLNPKPIVIFVTAYNEHALKAFDYFAFDYLLKPYKDDRFFKSVNNILKYIDNKDYKPFEDKLENLVKYIKTSETKTIKNYSEKLPIKLGNKVFFIKSNEIKYIIASGYYAEIFNNEKKYLLRESLSNLIDTLNPQQFIRIHRSTIINLNEVAELIHSNYGEIDVKMTDSKLFRISKSYKKDFLTKMGL</sequence>
<dbReference type="InterPro" id="IPR046947">
    <property type="entry name" value="LytR-like"/>
</dbReference>
<dbReference type="Pfam" id="PF04397">
    <property type="entry name" value="LytTR"/>
    <property type="match status" value="1"/>
</dbReference>
<dbReference type="PROSITE" id="PS50110">
    <property type="entry name" value="RESPONSE_REGULATORY"/>
    <property type="match status" value="1"/>
</dbReference>
<dbReference type="Proteomes" id="UP001597032">
    <property type="component" value="Unassembled WGS sequence"/>
</dbReference>
<dbReference type="Gene3D" id="3.40.50.2300">
    <property type="match status" value="1"/>
</dbReference>
<reference evidence="5" key="1">
    <citation type="journal article" date="2019" name="Int. J. Syst. Evol. Microbiol.">
        <title>The Global Catalogue of Microorganisms (GCM) 10K type strain sequencing project: providing services to taxonomists for standard genome sequencing and annotation.</title>
        <authorList>
            <consortium name="The Broad Institute Genomics Platform"/>
            <consortium name="The Broad Institute Genome Sequencing Center for Infectious Disease"/>
            <person name="Wu L."/>
            <person name="Ma J."/>
        </authorList>
    </citation>
    <scope>NUCLEOTIDE SEQUENCE [LARGE SCALE GENOMIC DNA]</scope>
    <source>
        <strain evidence="5">CCUG 60022</strain>
    </source>
</reference>
<dbReference type="PROSITE" id="PS50930">
    <property type="entry name" value="HTH_LYTTR"/>
    <property type="match status" value="1"/>
</dbReference>
<dbReference type="InterPro" id="IPR011006">
    <property type="entry name" value="CheY-like_superfamily"/>
</dbReference>
<dbReference type="SUPFAM" id="SSF52172">
    <property type="entry name" value="CheY-like"/>
    <property type="match status" value="1"/>
</dbReference>
<organism evidence="4 5">
    <name type="scientific">Lutibacter aestuarii</name>
    <dbReference type="NCBI Taxonomy" id="861111"/>
    <lineage>
        <taxon>Bacteria</taxon>
        <taxon>Pseudomonadati</taxon>
        <taxon>Bacteroidota</taxon>
        <taxon>Flavobacteriia</taxon>
        <taxon>Flavobacteriales</taxon>
        <taxon>Flavobacteriaceae</taxon>
        <taxon>Lutibacter</taxon>
    </lineage>
</organism>
<dbReference type="InterPro" id="IPR007492">
    <property type="entry name" value="LytTR_DNA-bd_dom"/>
</dbReference>
<feature type="modified residue" description="4-aspartylphosphate" evidence="1">
    <location>
        <position position="55"/>
    </location>
</feature>
<gene>
    <name evidence="4" type="ORF">ACFQZW_02145</name>
</gene>
<evidence type="ECO:0000313" key="4">
    <source>
        <dbReference type="EMBL" id="MFD0760876.1"/>
    </source>
</evidence>
<proteinExistence type="predicted"/>
<keyword evidence="1" id="KW-0597">Phosphoprotein</keyword>
<accession>A0ABW2Z1Y1</accession>
<evidence type="ECO:0000259" key="3">
    <source>
        <dbReference type="PROSITE" id="PS50930"/>
    </source>
</evidence>
<dbReference type="RefSeq" id="WP_386781390.1">
    <property type="nucleotide sequence ID" value="NZ_JBHTIC010000002.1"/>
</dbReference>
<keyword evidence="5" id="KW-1185">Reference proteome</keyword>
<dbReference type="SMART" id="SM00850">
    <property type="entry name" value="LytTR"/>
    <property type="match status" value="1"/>
</dbReference>